<feature type="compositionally biased region" description="Basic and acidic residues" evidence="1">
    <location>
        <begin position="365"/>
        <end position="388"/>
    </location>
</feature>
<comment type="caution">
    <text evidence="2">The sequence shown here is derived from an EMBL/GenBank/DDBJ whole genome shotgun (WGS) entry which is preliminary data.</text>
</comment>
<feature type="region of interest" description="Disordered" evidence="1">
    <location>
        <begin position="1"/>
        <end position="99"/>
    </location>
</feature>
<accession>A0A8S9L4R8</accession>
<dbReference type="CDD" id="cd15482">
    <property type="entry name" value="Sialidase_non-viral"/>
    <property type="match status" value="1"/>
</dbReference>
<dbReference type="AlphaFoldDB" id="A0A8S9L4R8"/>
<feature type="compositionally biased region" description="Polar residues" evidence="1">
    <location>
        <begin position="302"/>
        <end position="327"/>
    </location>
</feature>
<evidence type="ECO:0000313" key="3">
    <source>
        <dbReference type="Proteomes" id="UP000712281"/>
    </source>
</evidence>
<sequence length="443" mass="50104">MFEDLGPTTDFSREPAIPESASVDIRVAASIDFQSSESIDNKPSESDDSQSSESIDTKLSASVDTLRLSEQPETEKSKSEGRNKNKKKKKKRNADADSLSVVPLQCQEGSLEYRVRCRGGSESFTKIRSVLEISDDFGAFWRYLEQAPEMTIELDHRSILERNNRSYSYLCIDRQRSAQKARLVTADLKPKSSPFYKITPDERYARCTEEWSVCLARGSCREEEHMSIDAELLTSIDAELFTSIDMDARTWAKHISRPFEALKPHQNDFSGPLNALDIGAYDLGLGSFVSIHEGPDKEQNRGHQANQDRSSSIQKPDQTQEGNNDVPQSMDHYMELAQHGDQDVMNNSTEVRPSDRTNQTNQARIDPRTSRMEFQLEPRPDDRTDHTRACLSRPSRHSKDNSQARLSLGREEPKDGFAFSPGGPSGQSRVCPSPYRRAPIWFK</sequence>
<evidence type="ECO:0000313" key="2">
    <source>
        <dbReference type="EMBL" id="KAF2600887.1"/>
    </source>
</evidence>
<feature type="region of interest" description="Disordered" evidence="1">
    <location>
        <begin position="292"/>
        <end position="328"/>
    </location>
</feature>
<dbReference type="Proteomes" id="UP000712281">
    <property type="component" value="Unassembled WGS sequence"/>
</dbReference>
<reference evidence="2" key="1">
    <citation type="submission" date="2019-12" db="EMBL/GenBank/DDBJ databases">
        <title>Genome sequencing and annotation of Brassica cretica.</title>
        <authorList>
            <person name="Studholme D.J."/>
            <person name="Sarris P.F."/>
        </authorList>
    </citation>
    <scope>NUCLEOTIDE SEQUENCE</scope>
    <source>
        <strain evidence="2">PFS-001/15</strain>
        <tissue evidence="2">Leaf</tissue>
    </source>
</reference>
<dbReference type="EMBL" id="QGKW02000717">
    <property type="protein sequence ID" value="KAF2600887.1"/>
    <property type="molecule type" value="Genomic_DNA"/>
</dbReference>
<organism evidence="2 3">
    <name type="scientific">Brassica cretica</name>
    <name type="common">Mustard</name>
    <dbReference type="NCBI Taxonomy" id="69181"/>
    <lineage>
        <taxon>Eukaryota</taxon>
        <taxon>Viridiplantae</taxon>
        <taxon>Streptophyta</taxon>
        <taxon>Embryophyta</taxon>
        <taxon>Tracheophyta</taxon>
        <taxon>Spermatophyta</taxon>
        <taxon>Magnoliopsida</taxon>
        <taxon>eudicotyledons</taxon>
        <taxon>Gunneridae</taxon>
        <taxon>Pentapetalae</taxon>
        <taxon>rosids</taxon>
        <taxon>malvids</taxon>
        <taxon>Brassicales</taxon>
        <taxon>Brassicaceae</taxon>
        <taxon>Brassiceae</taxon>
        <taxon>Brassica</taxon>
    </lineage>
</organism>
<feature type="compositionally biased region" description="Polar residues" evidence="1">
    <location>
        <begin position="345"/>
        <end position="363"/>
    </location>
</feature>
<feature type="compositionally biased region" description="Basic and acidic residues" evidence="1">
    <location>
        <begin position="73"/>
        <end position="83"/>
    </location>
</feature>
<proteinExistence type="predicted"/>
<evidence type="ECO:0000256" key="1">
    <source>
        <dbReference type="SAM" id="MobiDB-lite"/>
    </source>
</evidence>
<gene>
    <name evidence="2" type="ORF">F2Q68_00010368</name>
</gene>
<name>A0A8S9L4R8_BRACR</name>
<feature type="region of interest" description="Disordered" evidence="1">
    <location>
        <begin position="345"/>
        <end position="443"/>
    </location>
</feature>
<feature type="compositionally biased region" description="Basic and acidic residues" evidence="1">
    <location>
        <begin position="397"/>
        <end position="415"/>
    </location>
</feature>
<protein>
    <submittedName>
        <fullName evidence="2">Uncharacterized protein</fullName>
    </submittedName>
</protein>